<reference evidence="2 3" key="1">
    <citation type="submission" date="2024-01" db="EMBL/GenBank/DDBJ databases">
        <title>The diversity of rhizobia nodulating Mimosa spp. in eleven states of Brazil covering several biomes is determined by host plant, location, and edaphic factors.</title>
        <authorList>
            <person name="Rouws L."/>
            <person name="Barauna A."/>
            <person name="Beukes C."/>
            <person name="De Faria S.M."/>
            <person name="Gross E."/>
            <person name="Dos Reis Junior F.B."/>
            <person name="Simon M."/>
            <person name="Maluk M."/>
            <person name="Odee D.W."/>
            <person name="Kenicer G."/>
            <person name="Young J.P.W."/>
            <person name="Reis V.M."/>
            <person name="Zilli J."/>
            <person name="James E.K."/>
        </authorList>
    </citation>
    <scope>NUCLEOTIDE SEQUENCE [LARGE SCALE GENOMIC DNA]</scope>
    <source>
        <strain evidence="2 3">JPY167</strain>
    </source>
</reference>
<dbReference type="Proteomes" id="UP001489897">
    <property type="component" value="Unassembled WGS sequence"/>
</dbReference>
<evidence type="ECO:0000313" key="3">
    <source>
        <dbReference type="Proteomes" id="UP001489897"/>
    </source>
</evidence>
<protein>
    <submittedName>
        <fullName evidence="2">Uncharacterized protein</fullName>
    </submittedName>
</protein>
<feature type="transmembrane region" description="Helical" evidence="1">
    <location>
        <begin position="53"/>
        <end position="71"/>
    </location>
</feature>
<accession>A0ABU9RRR2</accession>
<proteinExistence type="predicted"/>
<gene>
    <name evidence="2" type="ORF">VSR73_16930</name>
</gene>
<keyword evidence="1" id="KW-0812">Transmembrane</keyword>
<name>A0ABU9RRR2_9BURK</name>
<dbReference type="EMBL" id="JAYMRV010000004">
    <property type="protein sequence ID" value="MEM5422744.1"/>
    <property type="molecule type" value="Genomic_DNA"/>
</dbReference>
<feature type="transmembrane region" description="Helical" evidence="1">
    <location>
        <begin position="22"/>
        <end position="41"/>
    </location>
</feature>
<keyword evidence="1" id="KW-1133">Transmembrane helix</keyword>
<organism evidence="2 3">
    <name type="scientific">Paraburkholderia ferrariae</name>
    <dbReference type="NCBI Taxonomy" id="386056"/>
    <lineage>
        <taxon>Bacteria</taxon>
        <taxon>Pseudomonadati</taxon>
        <taxon>Pseudomonadota</taxon>
        <taxon>Betaproteobacteria</taxon>
        <taxon>Burkholderiales</taxon>
        <taxon>Burkholderiaceae</taxon>
        <taxon>Paraburkholderia</taxon>
    </lineage>
</organism>
<comment type="caution">
    <text evidence="2">The sequence shown here is derived from an EMBL/GenBank/DDBJ whole genome shotgun (WGS) entry which is preliminary data.</text>
</comment>
<keyword evidence="3" id="KW-1185">Reference proteome</keyword>
<sequence length="415" mass="45695">MPVDFASLPTQEPVPDNPPLRLRWTIVFFLIGIIGVFAVLFLWPKGEPTQTPWFWTCVTVYPFGVAAFVVLRRYSIYEGRRLDAIAWNDARDKYVNDVFDQASRPLGILAAICRFARETQDDDFGKLLDGSVKLEPRTALKPDTAPVNARWFETPDRDKDGMRFTNDDERRRYVLAWAFSEVTDAVAEVVRSLAPDLRLKVQLMLPGIADTDEALAIWNRQWACSDLFPAQVRLMPDPSDLMYTDGWLDRFNRRLDEEARLLVCVKLNTVHQALPPDGSAEVVVALLVAPEAVCQTCKLAPIAMFHRPNGTGDCDMDEALARSLRWGRGDSVEIKRIWQGGLDGAGANAVTKAVVKAGIGAKVADIDYMVGHAGAVAPWFAVACAANSAVQDGAPQLVATAGNTGACFSVVRNTG</sequence>
<evidence type="ECO:0000313" key="2">
    <source>
        <dbReference type="EMBL" id="MEM5422744.1"/>
    </source>
</evidence>
<dbReference type="RefSeq" id="WP_342947610.1">
    <property type="nucleotide sequence ID" value="NZ_JAYMRV010000004.1"/>
</dbReference>
<keyword evidence="1" id="KW-0472">Membrane</keyword>
<evidence type="ECO:0000256" key="1">
    <source>
        <dbReference type="SAM" id="Phobius"/>
    </source>
</evidence>